<dbReference type="AlphaFoldDB" id="A0AAV2CDX6"/>
<dbReference type="Proteomes" id="UP001497516">
    <property type="component" value="Chromosome 1"/>
</dbReference>
<reference evidence="2 3" key="1">
    <citation type="submission" date="2024-04" db="EMBL/GenBank/DDBJ databases">
        <authorList>
            <person name="Fracassetti M."/>
        </authorList>
    </citation>
    <scope>NUCLEOTIDE SEQUENCE [LARGE SCALE GENOMIC DNA]</scope>
</reference>
<feature type="region of interest" description="Disordered" evidence="1">
    <location>
        <begin position="80"/>
        <end position="123"/>
    </location>
</feature>
<protein>
    <submittedName>
        <fullName evidence="2">Uncharacterized protein</fullName>
    </submittedName>
</protein>
<gene>
    <name evidence="2" type="ORF">LTRI10_LOCUS1820</name>
</gene>
<organism evidence="2 3">
    <name type="scientific">Linum trigynum</name>
    <dbReference type="NCBI Taxonomy" id="586398"/>
    <lineage>
        <taxon>Eukaryota</taxon>
        <taxon>Viridiplantae</taxon>
        <taxon>Streptophyta</taxon>
        <taxon>Embryophyta</taxon>
        <taxon>Tracheophyta</taxon>
        <taxon>Spermatophyta</taxon>
        <taxon>Magnoliopsida</taxon>
        <taxon>eudicotyledons</taxon>
        <taxon>Gunneridae</taxon>
        <taxon>Pentapetalae</taxon>
        <taxon>rosids</taxon>
        <taxon>fabids</taxon>
        <taxon>Malpighiales</taxon>
        <taxon>Linaceae</taxon>
        <taxon>Linum</taxon>
    </lineage>
</organism>
<sequence>MTGPVGATTMMEQTVEVAPLTMSQEEPTSAEEIMAVSGEALRDVEPREEAPQGCRFALPETRVSATVLGHHPSDWWLARSRRKRRGRSCRTSRRRRMKKRSFLRRKVAASISSLDPGRRRGRS</sequence>
<name>A0AAV2CDX6_9ROSI</name>
<proteinExistence type="predicted"/>
<dbReference type="EMBL" id="OZ034813">
    <property type="protein sequence ID" value="CAL1353960.1"/>
    <property type="molecule type" value="Genomic_DNA"/>
</dbReference>
<evidence type="ECO:0000313" key="3">
    <source>
        <dbReference type="Proteomes" id="UP001497516"/>
    </source>
</evidence>
<feature type="compositionally biased region" description="Basic residues" evidence="1">
    <location>
        <begin position="80"/>
        <end position="107"/>
    </location>
</feature>
<evidence type="ECO:0000313" key="2">
    <source>
        <dbReference type="EMBL" id="CAL1353960.1"/>
    </source>
</evidence>
<accession>A0AAV2CDX6</accession>
<evidence type="ECO:0000256" key="1">
    <source>
        <dbReference type="SAM" id="MobiDB-lite"/>
    </source>
</evidence>
<keyword evidence="3" id="KW-1185">Reference proteome</keyword>